<evidence type="ECO:0000256" key="2">
    <source>
        <dbReference type="ARBA" id="ARBA00010183"/>
    </source>
</evidence>
<dbReference type="InterPro" id="IPR014720">
    <property type="entry name" value="dsRBD_dom"/>
</dbReference>
<keyword evidence="9" id="KW-0460">Magnesium</keyword>
<comment type="function">
    <text evidence="9">Digests double-stranded RNA. Involved in the processing of primary rRNA transcript to yield the immediate precursors to the large and small rRNAs (23S and 16S). Processes some mRNAs, and tRNAs when they are encoded in the rRNA operon. Processes pre-crRNA and tracrRNA of type II CRISPR loci if present in the organism.</text>
</comment>
<evidence type="ECO:0000313" key="13">
    <source>
        <dbReference type="Proteomes" id="UP000070467"/>
    </source>
</evidence>
<evidence type="ECO:0000313" key="12">
    <source>
        <dbReference type="EMBL" id="KXB58679.1"/>
    </source>
</evidence>
<dbReference type="EC" id="3.1.26.3" evidence="9"/>
<dbReference type="Proteomes" id="UP000070467">
    <property type="component" value="Unassembled WGS sequence"/>
</dbReference>
<keyword evidence="13" id="KW-1185">Reference proteome</keyword>
<keyword evidence="8 9" id="KW-0694">RNA-binding</keyword>
<dbReference type="InterPro" id="IPR000999">
    <property type="entry name" value="RNase_III_dom"/>
</dbReference>
<accession>A0ABR5TMV9</accession>
<name>A0ABR5TMV9_9BACL</name>
<keyword evidence="5 9" id="KW-0540">Nuclease</keyword>
<keyword evidence="9" id="KW-0698">rRNA processing</keyword>
<keyword evidence="9" id="KW-0479">Metal-binding</keyword>
<feature type="binding site" evidence="9">
    <location>
        <position position="129"/>
    </location>
    <ligand>
        <name>Mg(2+)</name>
        <dbReference type="ChEBI" id="CHEBI:18420"/>
    </ligand>
</feature>
<dbReference type="Gene3D" id="1.10.1520.10">
    <property type="entry name" value="Ribonuclease III domain"/>
    <property type="match status" value="1"/>
</dbReference>
<organism evidence="12 13">
    <name type="scientific">Gemelliphila asaccharolytica</name>
    <dbReference type="NCBI Taxonomy" id="502393"/>
    <lineage>
        <taxon>Bacteria</taxon>
        <taxon>Bacillati</taxon>
        <taxon>Bacillota</taxon>
        <taxon>Bacilli</taxon>
        <taxon>Bacillales</taxon>
        <taxon>Gemellaceae</taxon>
        <taxon>Gemelliphila</taxon>
    </lineage>
</organism>
<evidence type="ECO:0000256" key="5">
    <source>
        <dbReference type="ARBA" id="ARBA00022722"/>
    </source>
</evidence>
<sequence>MIGEKMIYISELLEKLNNEYKLNINNKENYKKAFTHSSYVNENKKYSKSDDYERLEFLGDAVLEVSTSEFLYKKFPDLTEGELTKIRSSLVCELSLVRETKKLNFSKYILLGKGEEKNGGRCRASLLADIFEAFLGALYLDKGLDSVKKFLDNTLFKEVKTSNYHVFIDYKTLLQEYYSHNNRGVIRYDLISSSGPSHEKIFEIALYVNEKNLGKGKSRTKKEAEQLAAKEVLTKLKLI</sequence>
<dbReference type="PANTHER" id="PTHR11207">
    <property type="entry name" value="RIBONUCLEASE III"/>
    <property type="match status" value="1"/>
</dbReference>
<dbReference type="Pfam" id="PF14622">
    <property type="entry name" value="Ribonucleas_3_3"/>
    <property type="match status" value="1"/>
</dbReference>
<keyword evidence="3 9" id="KW-0507">mRNA processing</keyword>
<dbReference type="NCBIfam" id="TIGR02191">
    <property type="entry name" value="RNaseIII"/>
    <property type="match status" value="1"/>
</dbReference>
<keyword evidence="9" id="KW-0963">Cytoplasm</keyword>
<feature type="domain" description="DRBM" evidence="10">
    <location>
        <begin position="169"/>
        <end position="238"/>
    </location>
</feature>
<feature type="domain" description="RNase III" evidence="11">
    <location>
        <begin position="13"/>
        <end position="143"/>
    </location>
</feature>
<dbReference type="PANTHER" id="PTHR11207:SF0">
    <property type="entry name" value="RIBONUCLEASE 3"/>
    <property type="match status" value="1"/>
</dbReference>
<dbReference type="InterPro" id="IPR011907">
    <property type="entry name" value="RNase_III"/>
</dbReference>
<evidence type="ECO:0000256" key="8">
    <source>
        <dbReference type="ARBA" id="ARBA00022884"/>
    </source>
</evidence>
<dbReference type="SUPFAM" id="SSF69065">
    <property type="entry name" value="RNase III domain-like"/>
    <property type="match status" value="1"/>
</dbReference>
<protein>
    <recommendedName>
        <fullName evidence="9">Ribonuclease 3</fullName>
        <ecNumber evidence="9">3.1.26.3</ecNumber>
    </recommendedName>
    <alternativeName>
        <fullName evidence="9">Ribonuclease III</fullName>
        <shortName evidence="9">RNase III</shortName>
    </alternativeName>
</protein>
<dbReference type="SUPFAM" id="SSF54768">
    <property type="entry name" value="dsRNA-binding domain-like"/>
    <property type="match status" value="1"/>
</dbReference>
<comment type="subunit">
    <text evidence="9">Homodimer.</text>
</comment>
<dbReference type="EMBL" id="LSDB01000008">
    <property type="protein sequence ID" value="KXB58679.1"/>
    <property type="molecule type" value="Genomic_DNA"/>
</dbReference>
<proteinExistence type="inferred from homology"/>
<evidence type="ECO:0000256" key="6">
    <source>
        <dbReference type="ARBA" id="ARBA00022759"/>
    </source>
</evidence>
<dbReference type="CDD" id="cd10845">
    <property type="entry name" value="DSRM_RNAse_III_family"/>
    <property type="match status" value="1"/>
</dbReference>
<dbReference type="PROSITE" id="PS50137">
    <property type="entry name" value="DS_RBD"/>
    <property type="match status" value="1"/>
</dbReference>
<dbReference type="PROSITE" id="PS50142">
    <property type="entry name" value="RNASE_3_2"/>
    <property type="match status" value="1"/>
</dbReference>
<feature type="active site" evidence="9">
    <location>
        <position position="132"/>
    </location>
</feature>
<keyword evidence="7 9" id="KW-0378">Hydrolase</keyword>
<comment type="catalytic activity">
    <reaction evidence="1 9">
        <text>Endonucleolytic cleavage to 5'-phosphomonoester.</text>
        <dbReference type="EC" id="3.1.26.3"/>
    </reaction>
</comment>
<evidence type="ECO:0000256" key="7">
    <source>
        <dbReference type="ARBA" id="ARBA00022801"/>
    </source>
</evidence>
<dbReference type="Pfam" id="PF00035">
    <property type="entry name" value="dsrm"/>
    <property type="match status" value="1"/>
</dbReference>
<comment type="cofactor">
    <cofactor evidence="9">
        <name>Mg(2+)</name>
        <dbReference type="ChEBI" id="CHEBI:18420"/>
    </cofactor>
</comment>
<reference evidence="12 13" key="1">
    <citation type="submission" date="2016-01" db="EMBL/GenBank/DDBJ databases">
        <authorList>
            <person name="Mitreva M."/>
            <person name="Pepin K.H."/>
            <person name="Mihindukulasuriya K.A."/>
            <person name="Fulton R."/>
            <person name="Fronick C."/>
            <person name="O'Laughlin M."/>
            <person name="Miner T."/>
            <person name="Herter B."/>
            <person name="Rosa B.A."/>
            <person name="Cordes M."/>
            <person name="Tomlinson C."/>
            <person name="Wollam A."/>
            <person name="Palsikar V.B."/>
            <person name="Mardis E.R."/>
            <person name="Wilson R.K."/>
        </authorList>
    </citation>
    <scope>NUCLEOTIDE SEQUENCE [LARGE SCALE GENOMIC DNA]</scope>
    <source>
        <strain evidence="12 13">KA00071</strain>
    </source>
</reference>
<evidence type="ECO:0000256" key="4">
    <source>
        <dbReference type="ARBA" id="ARBA00022694"/>
    </source>
</evidence>
<comment type="similarity">
    <text evidence="2">Belongs to the ribonuclease III family.</text>
</comment>
<dbReference type="InterPro" id="IPR036389">
    <property type="entry name" value="RNase_III_sf"/>
</dbReference>
<comment type="subcellular location">
    <subcellularLocation>
        <location evidence="9">Cytoplasm</location>
    </subcellularLocation>
</comment>
<comment type="caution">
    <text evidence="12">The sequence shown here is derived from an EMBL/GenBank/DDBJ whole genome shotgun (WGS) entry which is preliminary data.</text>
</comment>
<dbReference type="SMART" id="SM00358">
    <property type="entry name" value="DSRM"/>
    <property type="match status" value="1"/>
</dbReference>
<evidence type="ECO:0000256" key="1">
    <source>
        <dbReference type="ARBA" id="ARBA00000109"/>
    </source>
</evidence>
<dbReference type="HAMAP" id="MF_00104">
    <property type="entry name" value="RNase_III"/>
    <property type="match status" value="1"/>
</dbReference>
<dbReference type="Gene3D" id="3.30.160.20">
    <property type="match status" value="1"/>
</dbReference>
<keyword evidence="9" id="KW-0699">rRNA-binding</keyword>
<evidence type="ECO:0000256" key="9">
    <source>
        <dbReference type="HAMAP-Rule" id="MF_00104"/>
    </source>
</evidence>
<feature type="binding site" evidence="9">
    <location>
        <position position="56"/>
    </location>
    <ligand>
        <name>Mg(2+)</name>
        <dbReference type="ChEBI" id="CHEBI:18420"/>
    </ligand>
</feature>
<dbReference type="CDD" id="cd00593">
    <property type="entry name" value="RIBOc"/>
    <property type="match status" value="1"/>
</dbReference>
<feature type="active site" evidence="9">
    <location>
        <position position="60"/>
    </location>
</feature>
<evidence type="ECO:0000256" key="3">
    <source>
        <dbReference type="ARBA" id="ARBA00022664"/>
    </source>
</evidence>
<keyword evidence="4 9" id="KW-0819">tRNA processing</keyword>
<evidence type="ECO:0000259" key="11">
    <source>
        <dbReference type="PROSITE" id="PS50142"/>
    </source>
</evidence>
<feature type="binding site" evidence="9">
    <location>
        <position position="132"/>
    </location>
    <ligand>
        <name>Mg(2+)</name>
        <dbReference type="ChEBI" id="CHEBI:18420"/>
    </ligand>
</feature>
<dbReference type="SMART" id="SM00535">
    <property type="entry name" value="RIBOc"/>
    <property type="match status" value="1"/>
</dbReference>
<keyword evidence="6 9" id="KW-0255">Endonuclease</keyword>
<dbReference type="PROSITE" id="PS00517">
    <property type="entry name" value="RNASE_3_1"/>
    <property type="match status" value="1"/>
</dbReference>
<evidence type="ECO:0000259" key="10">
    <source>
        <dbReference type="PROSITE" id="PS50137"/>
    </source>
</evidence>
<gene>
    <name evidence="9" type="primary">rnc</name>
    <name evidence="12" type="ORF">HMPREF1871_00445</name>
</gene>